<protein>
    <submittedName>
        <fullName evidence="1">Uncharacterized protein</fullName>
    </submittedName>
</protein>
<gene>
    <name evidence="1" type="ORF">EYZ11_001022</name>
</gene>
<proteinExistence type="predicted"/>
<accession>A0A4S3JVQ1</accession>
<name>A0A4S3JVQ1_9EURO</name>
<reference evidence="1 2" key="1">
    <citation type="submission" date="2019-03" db="EMBL/GenBank/DDBJ databases">
        <title>The genome sequence of a newly discovered highly antifungal drug resistant Aspergillus species, Aspergillus tanneri NIH 1004.</title>
        <authorList>
            <person name="Mounaud S."/>
            <person name="Singh I."/>
            <person name="Joardar V."/>
            <person name="Pakala S."/>
            <person name="Pakala S."/>
            <person name="Venepally P."/>
            <person name="Hoover J."/>
            <person name="Nierman W."/>
            <person name="Chung J."/>
            <person name="Losada L."/>
        </authorList>
    </citation>
    <scope>NUCLEOTIDE SEQUENCE [LARGE SCALE GENOMIC DNA]</scope>
    <source>
        <strain evidence="1 2">NIH1004</strain>
    </source>
</reference>
<comment type="caution">
    <text evidence="1">The sequence shown here is derived from an EMBL/GenBank/DDBJ whole genome shotgun (WGS) entry which is preliminary data.</text>
</comment>
<dbReference type="AlphaFoldDB" id="A0A4S3JVQ1"/>
<sequence>MTQLLARLGAQPFINISSLQPISGNNCASLGRFHAAIGAAEKIVPTDLFRSSI</sequence>
<evidence type="ECO:0000313" key="2">
    <source>
        <dbReference type="Proteomes" id="UP000308092"/>
    </source>
</evidence>
<keyword evidence="2" id="KW-1185">Reference proteome</keyword>
<organism evidence="1 2">
    <name type="scientific">Aspergillus tanneri</name>
    <dbReference type="NCBI Taxonomy" id="1220188"/>
    <lineage>
        <taxon>Eukaryota</taxon>
        <taxon>Fungi</taxon>
        <taxon>Dikarya</taxon>
        <taxon>Ascomycota</taxon>
        <taxon>Pezizomycotina</taxon>
        <taxon>Eurotiomycetes</taxon>
        <taxon>Eurotiomycetidae</taxon>
        <taxon>Eurotiales</taxon>
        <taxon>Aspergillaceae</taxon>
        <taxon>Aspergillus</taxon>
        <taxon>Aspergillus subgen. Circumdati</taxon>
    </lineage>
</organism>
<dbReference type="EMBL" id="SOSA01000017">
    <property type="protein sequence ID" value="THC99473.1"/>
    <property type="molecule type" value="Genomic_DNA"/>
</dbReference>
<evidence type="ECO:0000313" key="1">
    <source>
        <dbReference type="EMBL" id="THC99473.1"/>
    </source>
</evidence>
<dbReference type="Proteomes" id="UP000308092">
    <property type="component" value="Unassembled WGS sequence"/>
</dbReference>
<dbReference type="VEuPathDB" id="FungiDB:EYZ11_001022"/>